<dbReference type="OrthoDB" id="9765242at2"/>
<dbReference type="PROSITE" id="PS51494">
    <property type="entry name" value="SPOIVB"/>
    <property type="match status" value="1"/>
</dbReference>
<accession>A0A4V1XZY9</accession>
<evidence type="ECO:0000259" key="2">
    <source>
        <dbReference type="PROSITE" id="PS51494"/>
    </source>
</evidence>
<evidence type="ECO:0000313" key="3">
    <source>
        <dbReference type="EMBL" id="RYP88409.1"/>
    </source>
</evidence>
<dbReference type="RefSeq" id="WP_134714120.1">
    <property type="nucleotide sequence ID" value="NZ_SDKM01000003.1"/>
</dbReference>
<feature type="signal peptide" evidence="1">
    <location>
        <begin position="1"/>
        <end position="38"/>
    </location>
</feature>
<dbReference type="Proteomes" id="UP000295198">
    <property type="component" value="Unassembled WGS sequence"/>
</dbReference>
<organism evidence="3 4">
    <name type="scientific">Nocardioides guangzhouensis</name>
    <dbReference type="NCBI Taxonomy" id="2497878"/>
    <lineage>
        <taxon>Bacteria</taxon>
        <taxon>Bacillati</taxon>
        <taxon>Actinomycetota</taxon>
        <taxon>Actinomycetes</taxon>
        <taxon>Propionibacteriales</taxon>
        <taxon>Nocardioidaceae</taxon>
        <taxon>Nocardioides</taxon>
    </lineage>
</organism>
<evidence type="ECO:0000313" key="4">
    <source>
        <dbReference type="Proteomes" id="UP000295198"/>
    </source>
</evidence>
<protein>
    <recommendedName>
        <fullName evidence="2">Peptidase S55 domain-containing protein</fullName>
    </recommendedName>
</protein>
<keyword evidence="1" id="KW-0732">Signal</keyword>
<sequence>MVTRGLGPRPARIVVSGLTAVVVGAAGLATTVTSPATAADPCVTAFPESGLTDGQAVEGLTVSKGTDPESGAFTGTISGAPLQDGIAPGVDLILAELTSPAVDKNGIWAGMSGSPVYADPEHTQLIGAVSYSLNEGSTHLAGITPASAMLDLMPAPAATVAIPRKVADRLVADGVATRAQLANGMRPLPTPIGVSGLTSRRFDQLAGWLDSQGPVANATIGSTTSTADASDIVPGGNIAASLGWGFVSAAAVGTVTAVCGNDVVAFGHPFNYTGDSTYSLHPADAVAIVPGATFGGYKLANLGDRVGTISDDHLAGIHGTFDAGPTAYDVSSTATYQGRTVSGTTHVTVADLVTDAGLANAFAASDRAMDKYGKGTARASWTITGKRRSGAAFELTHSDVYTDTYDVSSAPLMDLAMQAYTLLENQSEAVTITGISTATTISDEAVSWRIGRTYWRKNGAWKRVTAKSPAVVRAGRTANIRVELYSRDAASRYVTVPVTASRKSAGRTGRLALQGGFSGGEDYYFYDSSEEFVDAYGDSMVGGSVPESIPAVLEQLRADQRNDTIASTFTVRGTATKKRSLALGQVVSGSVLVPVVVRP</sequence>
<dbReference type="AlphaFoldDB" id="A0A4V1XZY9"/>
<proteinExistence type="predicted"/>
<feature type="domain" description="Peptidase S55" evidence="2">
    <location>
        <begin position="1"/>
        <end position="165"/>
    </location>
</feature>
<gene>
    <name evidence="3" type="ORF">EKO23_03540</name>
</gene>
<evidence type="ECO:0000256" key="1">
    <source>
        <dbReference type="SAM" id="SignalP"/>
    </source>
</evidence>
<name>A0A4V1XZY9_9ACTN</name>
<dbReference type="EMBL" id="SDKM01000003">
    <property type="protein sequence ID" value="RYP88409.1"/>
    <property type="molecule type" value="Genomic_DNA"/>
</dbReference>
<feature type="chain" id="PRO_5020756221" description="Peptidase S55 domain-containing protein" evidence="1">
    <location>
        <begin position="39"/>
        <end position="599"/>
    </location>
</feature>
<keyword evidence="4" id="KW-1185">Reference proteome</keyword>
<dbReference type="InterPro" id="IPR008763">
    <property type="entry name" value="Peptidase_S55"/>
</dbReference>
<reference evidence="3 4" key="1">
    <citation type="submission" date="2019-01" db="EMBL/GenBank/DDBJ databases">
        <title>Nocardioides guangzhouensis sp. nov., an actinobacterium isolated from soil.</title>
        <authorList>
            <person name="Fu Y."/>
            <person name="Cai Y."/>
            <person name="Lin Z."/>
            <person name="Chen P."/>
        </authorList>
    </citation>
    <scope>NUCLEOTIDE SEQUENCE [LARGE SCALE GENOMIC DNA]</scope>
    <source>
        <strain evidence="3 4">130</strain>
    </source>
</reference>
<comment type="caution">
    <text evidence="3">The sequence shown here is derived from an EMBL/GenBank/DDBJ whole genome shotgun (WGS) entry which is preliminary data.</text>
</comment>